<comment type="similarity">
    <text evidence="1">Belongs to the glycosyltransferase 2 family.</text>
</comment>
<comment type="caution">
    <text evidence="5">The sequence shown here is derived from an EMBL/GenBank/DDBJ whole genome shotgun (WGS) entry which is preliminary data.</text>
</comment>
<feature type="transmembrane region" description="Helical" evidence="4">
    <location>
        <begin position="389"/>
        <end position="409"/>
    </location>
</feature>
<sequence length="467" mass="54000">MNLVVQEFINGIAIFFIVYMMLYTTYLFLSVMFGAVRLYDKDRMMRLNNELKHDYYLPVSVIMPAYNEEVTIVDSVESLLNLDYKLYEIIIVDDGSTDETIDELLRALRFYQTNRPIQQRLKTKPVLSVYEAMHKDTKIMLIRKENGGKGDALNAGINASRYPYFVTLDADSLLQTNALEKIIQPVLADESVVAVGGMVRIAQCVKMIDGHVLDYKMPWNPIIGMQVVEYDRSFLASRILLDQFSGNLIISGAFGLFKKDVVLSAGGYRTNTIGEDMELVMRLHTFMLNNNRPYKVKYHPEAICWSQAPGSVKDVMKQRRRWYLGLFQSLVSYPEMFTRFLKKPVGFISYIYYWFFELLAPFIEVFGITTIILAYFFGLLNVPYMIELFFIYTGFGIILSLTAFFQRVFTQGLKLHVLDIAKAFVMVTFENAFYRYILSFVRVTAFIGYKKKGKSWGSITRVKQTKV</sequence>
<evidence type="ECO:0000313" key="6">
    <source>
        <dbReference type="Proteomes" id="UP000321400"/>
    </source>
</evidence>
<dbReference type="PANTHER" id="PTHR43630:SF1">
    <property type="entry name" value="POLY-BETA-1,6-N-ACETYL-D-GLUCOSAMINE SYNTHASE"/>
    <property type="match status" value="1"/>
</dbReference>
<dbReference type="InterPro" id="IPR029044">
    <property type="entry name" value="Nucleotide-diphossugar_trans"/>
</dbReference>
<dbReference type="Proteomes" id="UP000321400">
    <property type="component" value="Unassembled WGS sequence"/>
</dbReference>
<dbReference type="Pfam" id="PF13641">
    <property type="entry name" value="Glyco_tranf_2_3"/>
    <property type="match status" value="1"/>
</dbReference>
<evidence type="ECO:0000256" key="3">
    <source>
        <dbReference type="ARBA" id="ARBA00022679"/>
    </source>
</evidence>
<dbReference type="AlphaFoldDB" id="A0A511X293"/>
<evidence type="ECO:0000256" key="4">
    <source>
        <dbReference type="SAM" id="Phobius"/>
    </source>
</evidence>
<keyword evidence="6" id="KW-1185">Reference proteome</keyword>
<keyword evidence="3 5" id="KW-0808">Transferase</keyword>
<protein>
    <submittedName>
        <fullName evidence="5">Glycosyl transferase family 2</fullName>
    </submittedName>
</protein>
<evidence type="ECO:0000313" key="5">
    <source>
        <dbReference type="EMBL" id="GEN57059.1"/>
    </source>
</evidence>
<keyword evidence="4" id="KW-1133">Transmembrane helix</keyword>
<name>A0A511X293_9BACI</name>
<dbReference type="OrthoDB" id="9766299at2"/>
<dbReference type="CDD" id="cd06423">
    <property type="entry name" value="CESA_like"/>
    <property type="match status" value="1"/>
</dbReference>
<evidence type="ECO:0000256" key="1">
    <source>
        <dbReference type="ARBA" id="ARBA00006739"/>
    </source>
</evidence>
<keyword evidence="4" id="KW-0812">Transmembrane</keyword>
<accession>A0A511X293</accession>
<proteinExistence type="inferred from homology"/>
<gene>
    <name evidence="5" type="ORF">HAL01_15230</name>
</gene>
<dbReference type="SUPFAM" id="SSF53448">
    <property type="entry name" value="Nucleotide-diphospho-sugar transferases"/>
    <property type="match status" value="1"/>
</dbReference>
<dbReference type="EMBL" id="BJYE01000017">
    <property type="protein sequence ID" value="GEN57059.1"/>
    <property type="molecule type" value="Genomic_DNA"/>
</dbReference>
<dbReference type="GO" id="GO:0016757">
    <property type="term" value="F:glycosyltransferase activity"/>
    <property type="evidence" value="ECO:0007669"/>
    <property type="project" value="UniProtKB-KW"/>
</dbReference>
<dbReference type="RefSeq" id="WP_089802070.1">
    <property type="nucleotide sequence ID" value="NZ_BJYE01000017.1"/>
</dbReference>
<organism evidence="5 6">
    <name type="scientific">Halolactibacillus alkaliphilus</name>
    <dbReference type="NCBI Taxonomy" id="442899"/>
    <lineage>
        <taxon>Bacteria</taxon>
        <taxon>Bacillati</taxon>
        <taxon>Bacillota</taxon>
        <taxon>Bacilli</taxon>
        <taxon>Bacillales</taxon>
        <taxon>Bacillaceae</taxon>
        <taxon>Halolactibacillus</taxon>
    </lineage>
</organism>
<dbReference type="Gene3D" id="3.90.550.10">
    <property type="entry name" value="Spore Coat Polysaccharide Biosynthesis Protein SpsA, Chain A"/>
    <property type="match status" value="1"/>
</dbReference>
<dbReference type="PANTHER" id="PTHR43630">
    <property type="entry name" value="POLY-BETA-1,6-N-ACETYL-D-GLUCOSAMINE SYNTHASE"/>
    <property type="match status" value="1"/>
</dbReference>
<keyword evidence="2" id="KW-0328">Glycosyltransferase</keyword>
<evidence type="ECO:0000256" key="2">
    <source>
        <dbReference type="ARBA" id="ARBA00022676"/>
    </source>
</evidence>
<keyword evidence="4" id="KW-0472">Membrane</keyword>
<feature type="transmembrane region" description="Helical" evidence="4">
    <location>
        <begin position="353"/>
        <end position="377"/>
    </location>
</feature>
<feature type="transmembrane region" description="Helical" evidence="4">
    <location>
        <begin position="12"/>
        <end position="36"/>
    </location>
</feature>
<dbReference type="STRING" id="442899.SAMN05720591_11737"/>
<reference evidence="5 6" key="1">
    <citation type="submission" date="2019-07" db="EMBL/GenBank/DDBJ databases">
        <title>Whole genome shotgun sequence of Halolactibacillus alkaliphilus NBRC 103919.</title>
        <authorList>
            <person name="Hosoyama A."/>
            <person name="Uohara A."/>
            <person name="Ohji S."/>
            <person name="Ichikawa N."/>
        </authorList>
    </citation>
    <scope>NUCLEOTIDE SEQUENCE [LARGE SCALE GENOMIC DNA]</scope>
    <source>
        <strain evidence="5 6">NBRC 103919</strain>
    </source>
</reference>
<feature type="transmembrane region" description="Helical" evidence="4">
    <location>
        <begin position="432"/>
        <end position="449"/>
    </location>
</feature>